<keyword evidence="6" id="KW-1185">Reference proteome</keyword>
<keyword evidence="4" id="KW-0560">Oxidoreductase</keyword>
<dbReference type="Gene3D" id="3.40.50.720">
    <property type="entry name" value="NAD(P)-binding Rossmann-like Domain"/>
    <property type="match status" value="1"/>
</dbReference>
<dbReference type="GO" id="GO:0005737">
    <property type="term" value="C:cytoplasm"/>
    <property type="evidence" value="ECO:0007669"/>
    <property type="project" value="UniProtKB-SubCell"/>
</dbReference>
<comment type="subcellular location">
    <subcellularLocation>
        <location evidence="1">Cytoplasm</location>
    </subcellularLocation>
</comment>
<dbReference type="PRINTS" id="PR00081">
    <property type="entry name" value="GDHRDH"/>
</dbReference>
<comment type="caution">
    <text evidence="5">The sequence shown here is derived from an EMBL/GenBank/DDBJ whole genome shotgun (WGS) entry which is preliminary data.</text>
</comment>
<accession>A0A9Q1H6R6</accession>
<reference evidence="5" key="1">
    <citation type="submission" date="2021-10" db="EMBL/GenBank/DDBJ databases">
        <title>Tropical sea cucumber genome reveals ecological adaptation and Cuvierian tubules defense mechanism.</title>
        <authorList>
            <person name="Chen T."/>
        </authorList>
    </citation>
    <scope>NUCLEOTIDE SEQUENCE</scope>
    <source>
        <strain evidence="5">Nanhai2018</strain>
        <tissue evidence="5">Muscle</tissue>
    </source>
</reference>
<protein>
    <submittedName>
        <fullName evidence="5">Sepiapterin reductase</fullName>
    </submittedName>
</protein>
<name>A0A9Q1H6R6_HOLLE</name>
<dbReference type="GO" id="GO:0004757">
    <property type="term" value="F:sepiapterin reductase (NADP+) activity"/>
    <property type="evidence" value="ECO:0007669"/>
    <property type="project" value="TreeGrafter"/>
</dbReference>
<keyword evidence="2" id="KW-0963">Cytoplasm</keyword>
<dbReference type="OrthoDB" id="153074at2759"/>
<evidence type="ECO:0000313" key="5">
    <source>
        <dbReference type="EMBL" id="KAJ8034500.1"/>
    </source>
</evidence>
<dbReference type="Pfam" id="PF00106">
    <property type="entry name" value="adh_short"/>
    <property type="match status" value="1"/>
</dbReference>
<proteinExistence type="predicted"/>
<dbReference type="GO" id="GO:0006729">
    <property type="term" value="P:tetrahydrobiopterin biosynthetic process"/>
    <property type="evidence" value="ECO:0007669"/>
    <property type="project" value="TreeGrafter"/>
</dbReference>
<dbReference type="InterPro" id="IPR002347">
    <property type="entry name" value="SDR_fam"/>
</dbReference>
<dbReference type="InterPro" id="IPR051721">
    <property type="entry name" value="Biopterin_syn/organic_redct"/>
</dbReference>
<evidence type="ECO:0000256" key="2">
    <source>
        <dbReference type="ARBA" id="ARBA00022490"/>
    </source>
</evidence>
<gene>
    <name evidence="5" type="ORF">HOLleu_21365</name>
</gene>
<dbReference type="AlphaFoldDB" id="A0A9Q1H6R6"/>
<dbReference type="InterPro" id="IPR036291">
    <property type="entry name" value="NAD(P)-bd_dom_sf"/>
</dbReference>
<dbReference type="EMBL" id="JAIZAY010000010">
    <property type="protein sequence ID" value="KAJ8034500.1"/>
    <property type="molecule type" value="Genomic_DNA"/>
</dbReference>
<dbReference type="SUPFAM" id="SSF51735">
    <property type="entry name" value="NAD(P)-binding Rossmann-fold domains"/>
    <property type="match status" value="1"/>
</dbReference>
<organism evidence="5 6">
    <name type="scientific">Holothuria leucospilota</name>
    <name type="common">Black long sea cucumber</name>
    <name type="synonym">Mertensiothuria leucospilota</name>
    <dbReference type="NCBI Taxonomy" id="206669"/>
    <lineage>
        <taxon>Eukaryota</taxon>
        <taxon>Metazoa</taxon>
        <taxon>Echinodermata</taxon>
        <taxon>Eleutherozoa</taxon>
        <taxon>Echinozoa</taxon>
        <taxon>Holothuroidea</taxon>
        <taxon>Aspidochirotacea</taxon>
        <taxon>Aspidochirotida</taxon>
        <taxon>Holothuriidae</taxon>
        <taxon>Holothuria</taxon>
    </lineage>
</organism>
<evidence type="ECO:0000256" key="1">
    <source>
        <dbReference type="ARBA" id="ARBA00004496"/>
    </source>
</evidence>
<evidence type="ECO:0000256" key="3">
    <source>
        <dbReference type="ARBA" id="ARBA00022857"/>
    </source>
</evidence>
<dbReference type="Proteomes" id="UP001152320">
    <property type="component" value="Chromosome 10"/>
</dbReference>
<sequence length="271" mass="30114">MPNLNVPTLAIITGASRGLGQSTAFQLAKRVDSGSVMYLTARTQERLDETARQIKQEILNEVEVRCVSADLSNEDSIREMNRKIFETVGDVSRFSHAIIIHNAASLGIISKNAREMNDVPSIQQFFLLNMTAPIVMTSSFLKCTNGCRSSSLRQTVVQITSLAGSRPQKLMHLYCAAKSGRDMFFRSMAVEGSKVRILTYEPGAIDTMMFKDALKTNDAEFRANLDRISGEDFFLSPKESASVLVKLLEEDKYENADIVHCYDVLGLNVNV</sequence>
<dbReference type="PANTHER" id="PTHR44085">
    <property type="entry name" value="SEPIAPTERIN REDUCTASE"/>
    <property type="match status" value="1"/>
</dbReference>
<evidence type="ECO:0000313" key="6">
    <source>
        <dbReference type="Proteomes" id="UP001152320"/>
    </source>
</evidence>
<keyword evidence="3" id="KW-0521">NADP</keyword>
<evidence type="ECO:0000256" key="4">
    <source>
        <dbReference type="ARBA" id="ARBA00023002"/>
    </source>
</evidence>
<dbReference type="PANTHER" id="PTHR44085:SF2">
    <property type="entry name" value="SEPIAPTERIN REDUCTASE"/>
    <property type="match status" value="1"/>
</dbReference>